<name>A0A371Q552_STRIH</name>
<gene>
    <name evidence="1" type="ORF">DY245_13545</name>
</gene>
<sequence length="226" mass="25200">MPTGHVENAAHVEIAAHAEFSVLLGADFAGKSSVMAELAATVPTWRLLSTDGKFTETAFPLVAQLRRNVVSDVLPGLGTTYSADFLAALLQTAVVHLRDRIQVSEPGAPIVVDSYYYKILAKCRLAGVEENPMFTWWRSFPRPRRIVYLDVTHETAWRRSGQGTRLNRLEHSGALPHEHAFESYQRDLRKVMLEETRDVPMTVIEECGDVARTAAAVREALADDFH</sequence>
<reference evidence="1 2" key="1">
    <citation type="submission" date="2018-08" db="EMBL/GenBank/DDBJ databases">
        <title>Streptomyces NEAU-D10 sp. nov., a novel Actinomycete isolated from soil.</title>
        <authorList>
            <person name="Jin L."/>
        </authorList>
    </citation>
    <scope>NUCLEOTIDE SEQUENCE [LARGE SCALE GENOMIC DNA]</scope>
    <source>
        <strain evidence="1 2">NEAU-D10</strain>
    </source>
</reference>
<comment type="caution">
    <text evidence="1">The sequence shown here is derived from an EMBL/GenBank/DDBJ whole genome shotgun (WGS) entry which is preliminary data.</text>
</comment>
<keyword evidence="2" id="KW-1185">Reference proteome</keyword>
<dbReference type="InterPro" id="IPR027417">
    <property type="entry name" value="P-loop_NTPase"/>
</dbReference>
<organism evidence="1 2">
    <name type="scientific">Streptomyces inhibens</name>
    <dbReference type="NCBI Taxonomy" id="2293571"/>
    <lineage>
        <taxon>Bacteria</taxon>
        <taxon>Bacillati</taxon>
        <taxon>Actinomycetota</taxon>
        <taxon>Actinomycetes</taxon>
        <taxon>Kitasatosporales</taxon>
        <taxon>Streptomycetaceae</taxon>
        <taxon>Streptomyces</taxon>
    </lineage>
</organism>
<accession>A0A371Q552</accession>
<evidence type="ECO:0008006" key="3">
    <source>
        <dbReference type="Google" id="ProtNLM"/>
    </source>
</evidence>
<dbReference type="OrthoDB" id="4274321at2"/>
<dbReference type="AlphaFoldDB" id="A0A371Q552"/>
<dbReference type="RefSeq" id="WP_128507031.1">
    <property type="nucleotide sequence ID" value="NZ_QUAC01000107.1"/>
</dbReference>
<evidence type="ECO:0000313" key="2">
    <source>
        <dbReference type="Proteomes" id="UP000262477"/>
    </source>
</evidence>
<dbReference type="EMBL" id="QUAC01000107">
    <property type="protein sequence ID" value="REK89811.1"/>
    <property type="molecule type" value="Genomic_DNA"/>
</dbReference>
<dbReference type="Gene3D" id="3.40.50.300">
    <property type="entry name" value="P-loop containing nucleotide triphosphate hydrolases"/>
    <property type="match status" value="1"/>
</dbReference>
<dbReference type="SUPFAM" id="SSF52540">
    <property type="entry name" value="P-loop containing nucleoside triphosphate hydrolases"/>
    <property type="match status" value="1"/>
</dbReference>
<evidence type="ECO:0000313" key="1">
    <source>
        <dbReference type="EMBL" id="REK89811.1"/>
    </source>
</evidence>
<protein>
    <recommendedName>
        <fullName evidence="3">Thymidylate kinase-like domain-containing protein</fullName>
    </recommendedName>
</protein>
<proteinExistence type="predicted"/>
<dbReference type="Proteomes" id="UP000262477">
    <property type="component" value="Unassembled WGS sequence"/>
</dbReference>